<dbReference type="PANTHER" id="PTHR30346">
    <property type="entry name" value="TRANSCRIPTIONAL DUAL REGULATOR HCAR-RELATED"/>
    <property type="match status" value="1"/>
</dbReference>
<dbReference type="InterPro" id="IPR000847">
    <property type="entry name" value="LysR_HTH_N"/>
</dbReference>
<dbReference type="GO" id="GO:0032993">
    <property type="term" value="C:protein-DNA complex"/>
    <property type="evidence" value="ECO:0007669"/>
    <property type="project" value="TreeGrafter"/>
</dbReference>
<keyword evidence="3" id="KW-0238">DNA-binding</keyword>
<dbReference type="GO" id="GO:0003677">
    <property type="term" value="F:DNA binding"/>
    <property type="evidence" value="ECO:0007669"/>
    <property type="project" value="UniProtKB-KW"/>
</dbReference>
<dbReference type="EMBL" id="DXGC01000016">
    <property type="protein sequence ID" value="HIW90380.1"/>
    <property type="molecule type" value="Genomic_DNA"/>
</dbReference>
<comment type="caution">
    <text evidence="7">The sequence shown here is derived from an EMBL/GenBank/DDBJ whole genome shotgun (WGS) entry which is preliminary data.</text>
</comment>
<evidence type="ECO:0000256" key="1">
    <source>
        <dbReference type="ARBA" id="ARBA00009437"/>
    </source>
</evidence>
<evidence type="ECO:0000259" key="6">
    <source>
        <dbReference type="PROSITE" id="PS50931"/>
    </source>
</evidence>
<feature type="domain" description="HTH lysR-type" evidence="6">
    <location>
        <begin position="2"/>
        <end position="59"/>
    </location>
</feature>
<gene>
    <name evidence="7" type="ORF">H9870_01750</name>
</gene>
<reference evidence="7" key="2">
    <citation type="submission" date="2021-04" db="EMBL/GenBank/DDBJ databases">
        <authorList>
            <person name="Gilroy R."/>
        </authorList>
    </citation>
    <scope>NUCLEOTIDE SEQUENCE</scope>
    <source>
        <strain evidence="7">CHK32-1732</strain>
    </source>
</reference>
<dbReference type="Gene3D" id="1.10.10.10">
    <property type="entry name" value="Winged helix-like DNA-binding domain superfamily/Winged helix DNA-binding domain"/>
    <property type="match status" value="1"/>
</dbReference>
<dbReference type="Pfam" id="PF00126">
    <property type="entry name" value="HTH_1"/>
    <property type="match status" value="1"/>
</dbReference>
<dbReference type="Pfam" id="PF03466">
    <property type="entry name" value="LysR_substrate"/>
    <property type="match status" value="1"/>
</dbReference>
<dbReference type="InterPro" id="IPR036388">
    <property type="entry name" value="WH-like_DNA-bd_sf"/>
</dbReference>
<protein>
    <submittedName>
        <fullName evidence="7">LysR family transcriptional regulator</fullName>
    </submittedName>
</protein>
<dbReference type="GO" id="GO:0003700">
    <property type="term" value="F:DNA-binding transcription factor activity"/>
    <property type="evidence" value="ECO:0007669"/>
    <property type="project" value="InterPro"/>
</dbReference>
<evidence type="ECO:0000256" key="2">
    <source>
        <dbReference type="ARBA" id="ARBA00023015"/>
    </source>
</evidence>
<proteinExistence type="inferred from homology"/>
<dbReference type="Proteomes" id="UP000824190">
    <property type="component" value="Unassembled WGS sequence"/>
</dbReference>
<dbReference type="Gene3D" id="3.40.190.290">
    <property type="match status" value="1"/>
</dbReference>
<reference evidence="7" key="1">
    <citation type="journal article" date="2021" name="PeerJ">
        <title>Extensive microbial diversity within the chicken gut microbiome revealed by metagenomics and culture.</title>
        <authorList>
            <person name="Gilroy R."/>
            <person name="Ravi A."/>
            <person name="Getino M."/>
            <person name="Pursley I."/>
            <person name="Horton D.L."/>
            <person name="Alikhan N.F."/>
            <person name="Baker D."/>
            <person name="Gharbi K."/>
            <person name="Hall N."/>
            <person name="Watson M."/>
            <person name="Adriaenssens E.M."/>
            <person name="Foster-Nyarko E."/>
            <person name="Jarju S."/>
            <person name="Secka A."/>
            <person name="Antonio M."/>
            <person name="Oren A."/>
            <person name="Chaudhuri R.R."/>
            <person name="La Ragione R."/>
            <person name="Hildebrand F."/>
            <person name="Pallen M.J."/>
        </authorList>
    </citation>
    <scope>NUCLEOTIDE SEQUENCE</scope>
    <source>
        <strain evidence="7">CHK32-1732</strain>
    </source>
</reference>
<comment type="similarity">
    <text evidence="1">Belongs to the LysR transcriptional regulatory family.</text>
</comment>
<evidence type="ECO:0000313" key="8">
    <source>
        <dbReference type="Proteomes" id="UP000824190"/>
    </source>
</evidence>
<dbReference type="AlphaFoldDB" id="A0A9D1RMV7"/>
<dbReference type="PANTHER" id="PTHR30346:SF29">
    <property type="entry name" value="LYSR SUBSTRATE-BINDING"/>
    <property type="match status" value="1"/>
</dbReference>
<sequence>MIEFRHLEVLREFAARGSVTAVAQATHRTPSAVSQQLKAAERAAGVPLFTTVGRGLRLTDAGQLLASGGVDVATALERVRASWDDYVSTPSGTVRVAGFPSAASVLMPGVLADPSITDAGGIDVILTDIDPAERDFAALTVDHDLVLAHSTSGGPPTGSEELIVVPLGRERLDIAMPATHPLASQEAVNPEDVIQLGWIGVPRGYPFDILLESIAHHTGVEPSVLQRVKDNRLVEAIVAASATRTDGGCLAILPRWSSTTDAQIALRPLIGINAVRDVFAVMRPEKAQRRAVQKVLRLLIDHTPEDDHAP</sequence>
<dbReference type="InterPro" id="IPR005119">
    <property type="entry name" value="LysR_subst-bd"/>
</dbReference>
<accession>A0A9D1RMV7</accession>
<dbReference type="InterPro" id="IPR036390">
    <property type="entry name" value="WH_DNA-bd_sf"/>
</dbReference>
<keyword evidence="5" id="KW-0804">Transcription</keyword>
<keyword evidence="4" id="KW-0010">Activator</keyword>
<keyword evidence="2" id="KW-0805">Transcription regulation</keyword>
<dbReference type="SUPFAM" id="SSF53850">
    <property type="entry name" value="Periplasmic binding protein-like II"/>
    <property type="match status" value="1"/>
</dbReference>
<organism evidence="7 8">
    <name type="scientific">Candidatus Corynebacterium avicola</name>
    <dbReference type="NCBI Taxonomy" id="2838527"/>
    <lineage>
        <taxon>Bacteria</taxon>
        <taxon>Bacillati</taxon>
        <taxon>Actinomycetota</taxon>
        <taxon>Actinomycetes</taxon>
        <taxon>Mycobacteriales</taxon>
        <taxon>Corynebacteriaceae</taxon>
        <taxon>Corynebacterium</taxon>
    </lineage>
</organism>
<evidence type="ECO:0000256" key="5">
    <source>
        <dbReference type="ARBA" id="ARBA00023163"/>
    </source>
</evidence>
<name>A0A9D1RMV7_9CORY</name>
<evidence type="ECO:0000256" key="4">
    <source>
        <dbReference type="ARBA" id="ARBA00023159"/>
    </source>
</evidence>
<dbReference type="SUPFAM" id="SSF46785">
    <property type="entry name" value="Winged helix' DNA-binding domain"/>
    <property type="match status" value="1"/>
</dbReference>
<dbReference type="PROSITE" id="PS50931">
    <property type="entry name" value="HTH_LYSR"/>
    <property type="match status" value="1"/>
</dbReference>
<evidence type="ECO:0000313" key="7">
    <source>
        <dbReference type="EMBL" id="HIW90380.1"/>
    </source>
</evidence>
<evidence type="ECO:0000256" key="3">
    <source>
        <dbReference type="ARBA" id="ARBA00023125"/>
    </source>
</evidence>